<sequence>MKESTHKTIENFSTTGFTLLVVHQIRLPLNSEIAEFVLCPFSNSALWTEASVVGGTGVFPLISFNALKEDAATVKALLARKLFETPFPYAYMPTYDVTHEVDENSSTIHYQF</sequence>
<evidence type="ECO:0000313" key="2">
    <source>
        <dbReference type="Proteomes" id="UP000008909"/>
    </source>
</evidence>
<keyword evidence="2" id="KW-1185">Reference proteome</keyword>
<gene>
    <name evidence="1" type="ORF">CLF_100446</name>
</gene>
<evidence type="ECO:0000313" key="1">
    <source>
        <dbReference type="EMBL" id="GAA47505.1"/>
    </source>
</evidence>
<dbReference type="AlphaFoldDB" id="G7Y3G8"/>
<name>G7Y3G8_CLOSI</name>
<accession>G7Y3G8</accession>
<organism evidence="1 2">
    <name type="scientific">Clonorchis sinensis</name>
    <name type="common">Chinese liver fluke</name>
    <dbReference type="NCBI Taxonomy" id="79923"/>
    <lineage>
        <taxon>Eukaryota</taxon>
        <taxon>Metazoa</taxon>
        <taxon>Spiralia</taxon>
        <taxon>Lophotrochozoa</taxon>
        <taxon>Platyhelminthes</taxon>
        <taxon>Trematoda</taxon>
        <taxon>Digenea</taxon>
        <taxon>Opisthorchiida</taxon>
        <taxon>Opisthorchiata</taxon>
        <taxon>Opisthorchiidae</taxon>
        <taxon>Clonorchis</taxon>
    </lineage>
</organism>
<proteinExistence type="predicted"/>
<reference evidence="1" key="1">
    <citation type="journal article" date="2011" name="Genome Biol.">
        <title>The draft genome of the carcinogenic human liver fluke Clonorchis sinensis.</title>
        <authorList>
            <person name="Wang X."/>
            <person name="Chen W."/>
            <person name="Huang Y."/>
            <person name="Sun J."/>
            <person name="Men J."/>
            <person name="Liu H."/>
            <person name="Luo F."/>
            <person name="Guo L."/>
            <person name="Lv X."/>
            <person name="Deng C."/>
            <person name="Zhou C."/>
            <person name="Fan Y."/>
            <person name="Li X."/>
            <person name="Huang L."/>
            <person name="Hu Y."/>
            <person name="Liang C."/>
            <person name="Hu X."/>
            <person name="Xu J."/>
            <person name="Yu X."/>
        </authorList>
    </citation>
    <scope>NUCLEOTIDE SEQUENCE [LARGE SCALE GENOMIC DNA]</scope>
    <source>
        <strain evidence="1">Henan</strain>
    </source>
</reference>
<reference key="2">
    <citation type="submission" date="2011-10" db="EMBL/GenBank/DDBJ databases">
        <title>The genome and transcriptome sequence of Clonorchis sinensis provide insights into the carcinogenic liver fluke.</title>
        <authorList>
            <person name="Wang X."/>
            <person name="Huang Y."/>
            <person name="Chen W."/>
            <person name="Liu H."/>
            <person name="Guo L."/>
            <person name="Chen Y."/>
            <person name="Luo F."/>
            <person name="Zhou W."/>
            <person name="Sun J."/>
            <person name="Mao Q."/>
            <person name="Liang P."/>
            <person name="Zhou C."/>
            <person name="Tian Y."/>
            <person name="Men J."/>
            <person name="Lv X."/>
            <person name="Huang L."/>
            <person name="Zhou J."/>
            <person name="Hu Y."/>
            <person name="Li R."/>
            <person name="Zhang F."/>
            <person name="Lei H."/>
            <person name="Li X."/>
            <person name="Hu X."/>
            <person name="Liang C."/>
            <person name="Xu J."/>
            <person name="Wu Z."/>
            <person name="Yu X."/>
        </authorList>
    </citation>
    <scope>NUCLEOTIDE SEQUENCE</scope>
    <source>
        <strain>Henan</strain>
    </source>
</reference>
<dbReference type="Proteomes" id="UP000008909">
    <property type="component" value="Unassembled WGS sequence"/>
</dbReference>
<dbReference type="EMBL" id="DF142841">
    <property type="protein sequence ID" value="GAA47505.1"/>
    <property type="molecule type" value="Genomic_DNA"/>
</dbReference>
<protein>
    <submittedName>
        <fullName evidence="1">Uncharacterized protein</fullName>
    </submittedName>
</protein>